<evidence type="ECO:0000313" key="4">
    <source>
        <dbReference type="Proteomes" id="UP001224781"/>
    </source>
</evidence>
<sequence length="73" mass="7999">MTATKDEFFKPGKLTPQQKASATNDAVSQILAAETAQRLKKTERLREARLAREAETVIVPPPAPAKKKVKARA</sequence>
<evidence type="ECO:0000313" key="5">
    <source>
        <dbReference type="Proteomes" id="UP001255601"/>
    </source>
</evidence>
<evidence type="ECO:0000256" key="1">
    <source>
        <dbReference type="SAM" id="MobiDB-lite"/>
    </source>
</evidence>
<comment type="caution">
    <text evidence="3">The sequence shown here is derived from an EMBL/GenBank/DDBJ whole genome shotgun (WGS) entry which is preliminary data.</text>
</comment>
<gene>
    <name evidence="3" type="ORF">QE369_004878</name>
    <name evidence="2" type="ORF">QE408_002710</name>
</gene>
<dbReference type="EMBL" id="JAVIZC010000003">
    <property type="protein sequence ID" value="MDR6104681.1"/>
    <property type="molecule type" value="Genomic_DNA"/>
</dbReference>
<feature type="compositionally biased region" description="Basic and acidic residues" evidence="1">
    <location>
        <begin position="1"/>
        <end position="10"/>
    </location>
</feature>
<dbReference type="Proteomes" id="UP001224781">
    <property type="component" value="Unassembled WGS sequence"/>
</dbReference>
<accession>A0AAJ2EU33</accession>
<protein>
    <submittedName>
        <fullName evidence="3">Uncharacterized protein</fullName>
    </submittedName>
</protein>
<dbReference type="RefSeq" id="WP_306931862.1">
    <property type="nucleotide sequence ID" value="NZ_JAUTBL010000002.1"/>
</dbReference>
<feature type="region of interest" description="Disordered" evidence="1">
    <location>
        <begin position="1"/>
        <end position="21"/>
    </location>
</feature>
<reference evidence="3" key="1">
    <citation type="submission" date="2023-08" db="EMBL/GenBank/DDBJ databases">
        <title>Functional and genomic diversity of the sorghum phyllosphere microbiome.</title>
        <authorList>
            <person name="Shade A."/>
        </authorList>
    </citation>
    <scope>NUCLEOTIDE SEQUENCE</scope>
    <source>
        <strain evidence="3">SORGH_AS_0974</strain>
        <strain evidence="2 4">SORGH_AS_1126</strain>
    </source>
</reference>
<dbReference type="EMBL" id="JAUTBL010000002">
    <property type="protein sequence ID" value="MDQ1185567.1"/>
    <property type="molecule type" value="Genomic_DNA"/>
</dbReference>
<name>A0AAJ2EU33_9HYPH</name>
<evidence type="ECO:0000313" key="3">
    <source>
        <dbReference type="EMBL" id="MDR6104681.1"/>
    </source>
</evidence>
<proteinExistence type="predicted"/>
<evidence type="ECO:0000313" key="2">
    <source>
        <dbReference type="EMBL" id="MDQ1185567.1"/>
    </source>
</evidence>
<organism evidence="3 5">
    <name type="scientific">Agrobacterium larrymoorei</name>
    <dbReference type="NCBI Taxonomy" id="160699"/>
    <lineage>
        <taxon>Bacteria</taxon>
        <taxon>Pseudomonadati</taxon>
        <taxon>Pseudomonadota</taxon>
        <taxon>Alphaproteobacteria</taxon>
        <taxon>Hyphomicrobiales</taxon>
        <taxon>Rhizobiaceae</taxon>
        <taxon>Rhizobium/Agrobacterium group</taxon>
        <taxon>Agrobacterium</taxon>
    </lineage>
</organism>
<keyword evidence="4" id="KW-1185">Reference proteome</keyword>
<dbReference type="Proteomes" id="UP001255601">
    <property type="component" value="Unassembled WGS sequence"/>
</dbReference>
<dbReference type="AlphaFoldDB" id="A0AAJ2EU33"/>